<dbReference type="HAMAP" id="MF_01925">
    <property type="entry name" value="P5C_reductase"/>
    <property type="match status" value="1"/>
</dbReference>
<dbReference type="PANTHER" id="PTHR11645">
    <property type="entry name" value="PYRROLINE-5-CARBOXYLATE REDUCTASE"/>
    <property type="match status" value="1"/>
</dbReference>
<keyword evidence="2 4" id="KW-0521">NADP</keyword>
<reference evidence="7 8" key="1">
    <citation type="submission" date="2023-03" db="EMBL/GenBank/DDBJ databases">
        <title>Fodinicurvata sp. CAU 1616 isolated from sea sendiment.</title>
        <authorList>
            <person name="Kim W."/>
        </authorList>
    </citation>
    <scope>NUCLEOTIDE SEQUENCE [LARGE SCALE GENOMIC DNA]</scope>
    <source>
        <strain evidence="7 8">CAU 1616</strain>
    </source>
</reference>
<dbReference type="InterPro" id="IPR008927">
    <property type="entry name" value="6-PGluconate_DH-like_C_sf"/>
</dbReference>
<dbReference type="RefSeq" id="WP_275820095.1">
    <property type="nucleotide sequence ID" value="NZ_JARHUD010000002.1"/>
</dbReference>
<dbReference type="PIRSF" id="PIRSF000193">
    <property type="entry name" value="Pyrrol-5-carb_rd"/>
    <property type="match status" value="1"/>
</dbReference>
<comment type="subcellular location">
    <subcellularLocation>
        <location evidence="4">Cytoplasm</location>
    </subcellularLocation>
</comment>
<feature type="domain" description="Pyrroline-5-carboxylate reductase catalytic N-terminal" evidence="5">
    <location>
        <begin position="2"/>
        <end position="88"/>
    </location>
</feature>
<gene>
    <name evidence="4" type="primary">proC</name>
    <name evidence="7" type="ORF">P2G67_03565</name>
</gene>
<feature type="domain" description="Pyrroline-5-carboxylate reductase dimerisation" evidence="6">
    <location>
        <begin position="153"/>
        <end position="256"/>
    </location>
</feature>
<dbReference type="InterPro" id="IPR000304">
    <property type="entry name" value="Pyrroline-COOH_reductase"/>
</dbReference>
<evidence type="ECO:0000256" key="3">
    <source>
        <dbReference type="ARBA" id="ARBA00023002"/>
    </source>
</evidence>
<dbReference type="SUPFAM" id="SSF51735">
    <property type="entry name" value="NAD(P)-binding Rossmann-fold domains"/>
    <property type="match status" value="1"/>
</dbReference>
<evidence type="ECO:0000256" key="4">
    <source>
        <dbReference type="HAMAP-Rule" id="MF_01925"/>
    </source>
</evidence>
<evidence type="ECO:0000256" key="2">
    <source>
        <dbReference type="ARBA" id="ARBA00022857"/>
    </source>
</evidence>
<dbReference type="InterPro" id="IPR028939">
    <property type="entry name" value="P5C_Rdtase_cat_N"/>
</dbReference>
<dbReference type="Pfam" id="PF14748">
    <property type="entry name" value="P5CR_dimer"/>
    <property type="match status" value="1"/>
</dbReference>
<evidence type="ECO:0000259" key="5">
    <source>
        <dbReference type="Pfam" id="PF03807"/>
    </source>
</evidence>
<comment type="pathway">
    <text evidence="4">Amino-acid biosynthesis; L-proline biosynthesis; L-proline from L-glutamate 5-semialdehyde: step 1/1.</text>
</comment>
<dbReference type="Gene3D" id="3.40.50.720">
    <property type="entry name" value="NAD(P)-binding Rossmann-like Domain"/>
    <property type="match status" value="1"/>
</dbReference>
<comment type="similarity">
    <text evidence="1 4">Belongs to the pyrroline-5-carboxylate reductase family.</text>
</comment>
<dbReference type="SUPFAM" id="SSF48179">
    <property type="entry name" value="6-phosphogluconate dehydrogenase C-terminal domain-like"/>
    <property type="match status" value="1"/>
</dbReference>
<dbReference type="EMBL" id="JARHUD010000002">
    <property type="protein sequence ID" value="MDF2095049.1"/>
    <property type="molecule type" value="Genomic_DNA"/>
</dbReference>
<dbReference type="Pfam" id="PF03807">
    <property type="entry name" value="F420_oxidored"/>
    <property type="match status" value="1"/>
</dbReference>
<dbReference type="Gene3D" id="1.10.3730.10">
    <property type="entry name" value="ProC C-terminal domain-like"/>
    <property type="match status" value="1"/>
</dbReference>
<comment type="caution">
    <text evidence="7">The sequence shown here is derived from an EMBL/GenBank/DDBJ whole genome shotgun (WGS) entry which is preliminary data.</text>
</comment>
<dbReference type="InterPro" id="IPR036291">
    <property type="entry name" value="NAD(P)-bd_dom_sf"/>
</dbReference>
<organism evidence="7 8">
    <name type="scientific">Aquibaculum arenosum</name>
    <dbReference type="NCBI Taxonomy" id="3032591"/>
    <lineage>
        <taxon>Bacteria</taxon>
        <taxon>Pseudomonadati</taxon>
        <taxon>Pseudomonadota</taxon>
        <taxon>Alphaproteobacteria</taxon>
        <taxon>Rhodospirillales</taxon>
        <taxon>Rhodovibrionaceae</taxon>
        <taxon>Aquibaculum</taxon>
    </lineage>
</organism>
<evidence type="ECO:0000259" key="6">
    <source>
        <dbReference type="Pfam" id="PF14748"/>
    </source>
</evidence>
<dbReference type="PANTHER" id="PTHR11645:SF0">
    <property type="entry name" value="PYRROLINE-5-CARBOXYLATE REDUCTASE 3"/>
    <property type="match status" value="1"/>
</dbReference>
<comment type="function">
    <text evidence="4">Catalyzes the reduction of 1-pyrroline-5-carboxylate (PCA) to L-proline.</text>
</comment>
<keyword evidence="4" id="KW-0963">Cytoplasm</keyword>
<keyword evidence="4" id="KW-0641">Proline biosynthesis</keyword>
<comment type="catalytic activity">
    <reaction evidence="4">
        <text>L-proline + NAD(+) = (S)-1-pyrroline-5-carboxylate + NADH + 2 H(+)</text>
        <dbReference type="Rhea" id="RHEA:14105"/>
        <dbReference type="ChEBI" id="CHEBI:15378"/>
        <dbReference type="ChEBI" id="CHEBI:17388"/>
        <dbReference type="ChEBI" id="CHEBI:57540"/>
        <dbReference type="ChEBI" id="CHEBI:57945"/>
        <dbReference type="ChEBI" id="CHEBI:60039"/>
        <dbReference type="EC" id="1.5.1.2"/>
    </reaction>
</comment>
<evidence type="ECO:0000256" key="1">
    <source>
        <dbReference type="ARBA" id="ARBA00005525"/>
    </source>
</evidence>
<evidence type="ECO:0000313" key="8">
    <source>
        <dbReference type="Proteomes" id="UP001215503"/>
    </source>
</evidence>
<protein>
    <recommendedName>
        <fullName evidence="4">Pyrroline-5-carboxylate reductase</fullName>
        <shortName evidence="4">P5C reductase</shortName>
        <shortName evidence="4">P5CR</shortName>
        <ecNumber evidence="4">1.5.1.2</ecNumber>
    </recommendedName>
    <alternativeName>
        <fullName evidence="4">PCA reductase</fullName>
    </alternativeName>
</protein>
<sequence length="264" mass="27300">MRLGIIGATGWLGSALGKAVLNSGLVEPQDLVLLNRSGPRPDYLGYSEPHWASDPADLVARADVIVLSVRPEDYAGLGLRAEGRLLLSFLAGTPLEVLAASGARVVRSAPNGAADRGQSYTPWIAGPDVTREDRAVVCDLLSTVGREDEVDNEAQIDYLTALSGSGAAYPALMAAAMLADARKAGLPEGVAQRAVEAAVCDGGETLRGHIGEAEETVALYRSYRGTTAAGLDAAEGAGFSKALAEALGAATEKARAISDEAKKR</sequence>
<name>A0ABT5YLB3_9PROT</name>
<dbReference type="Proteomes" id="UP001215503">
    <property type="component" value="Unassembled WGS sequence"/>
</dbReference>
<dbReference type="InterPro" id="IPR029036">
    <property type="entry name" value="P5CR_dimer"/>
</dbReference>
<keyword evidence="4" id="KW-0028">Amino-acid biosynthesis</keyword>
<comment type="catalytic activity">
    <reaction evidence="4">
        <text>L-proline + NADP(+) = (S)-1-pyrroline-5-carboxylate + NADPH + 2 H(+)</text>
        <dbReference type="Rhea" id="RHEA:14109"/>
        <dbReference type="ChEBI" id="CHEBI:15378"/>
        <dbReference type="ChEBI" id="CHEBI:17388"/>
        <dbReference type="ChEBI" id="CHEBI:57783"/>
        <dbReference type="ChEBI" id="CHEBI:58349"/>
        <dbReference type="ChEBI" id="CHEBI:60039"/>
        <dbReference type="EC" id="1.5.1.2"/>
    </reaction>
</comment>
<evidence type="ECO:0000313" key="7">
    <source>
        <dbReference type="EMBL" id="MDF2095049.1"/>
    </source>
</evidence>
<keyword evidence="8" id="KW-1185">Reference proteome</keyword>
<accession>A0ABT5YLB3</accession>
<dbReference type="EC" id="1.5.1.2" evidence="4"/>
<keyword evidence="3 4" id="KW-0560">Oxidoreductase</keyword>
<proteinExistence type="inferred from homology"/>